<comment type="caution">
    <text evidence="2">The sequence shown here is derived from an EMBL/GenBank/DDBJ whole genome shotgun (WGS) entry which is preliminary data.</text>
</comment>
<reference evidence="2" key="2">
    <citation type="journal article" date="2023" name="BMC Genomics">
        <title>Pest status, molecular evolution, and epigenetic factors derived from the genome assembly of Frankliniella fusca, a thysanopteran phytovirus vector.</title>
        <authorList>
            <person name="Catto M.A."/>
            <person name="Labadie P.E."/>
            <person name="Jacobson A.L."/>
            <person name="Kennedy G.G."/>
            <person name="Srinivasan R."/>
            <person name="Hunt B.G."/>
        </authorList>
    </citation>
    <scope>NUCLEOTIDE SEQUENCE</scope>
    <source>
        <strain evidence="2">PL_HMW_Pooled</strain>
    </source>
</reference>
<accession>A0AAE1GW05</accession>
<dbReference type="EMBL" id="JAHWGI010000150">
    <property type="protein sequence ID" value="KAK3910361.1"/>
    <property type="molecule type" value="Genomic_DNA"/>
</dbReference>
<feature type="region of interest" description="Disordered" evidence="1">
    <location>
        <begin position="1"/>
        <end position="31"/>
    </location>
</feature>
<dbReference type="Proteomes" id="UP001219518">
    <property type="component" value="Unassembled WGS sequence"/>
</dbReference>
<organism evidence="2 3">
    <name type="scientific">Frankliniella fusca</name>
    <dbReference type="NCBI Taxonomy" id="407009"/>
    <lineage>
        <taxon>Eukaryota</taxon>
        <taxon>Metazoa</taxon>
        <taxon>Ecdysozoa</taxon>
        <taxon>Arthropoda</taxon>
        <taxon>Hexapoda</taxon>
        <taxon>Insecta</taxon>
        <taxon>Pterygota</taxon>
        <taxon>Neoptera</taxon>
        <taxon>Paraneoptera</taxon>
        <taxon>Thysanoptera</taxon>
        <taxon>Terebrantia</taxon>
        <taxon>Thripoidea</taxon>
        <taxon>Thripidae</taxon>
        <taxon>Frankliniella</taxon>
    </lineage>
</organism>
<feature type="non-terminal residue" evidence="2">
    <location>
        <position position="139"/>
    </location>
</feature>
<dbReference type="PANTHER" id="PTHR13723">
    <property type="entry name" value="ADAMTS A DISINTEGRIN AND METALLOPROTEASE WITH THROMBOSPONDIN MOTIFS PROTEASE"/>
    <property type="match status" value="1"/>
</dbReference>
<keyword evidence="3" id="KW-1185">Reference proteome</keyword>
<dbReference type="GO" id="GO:0004222">
    <property type="term" value="F:metalloendopeptidase activity"/>
    <property type="evidence" value="ECO:0007669"/>
    <property type="project" value="TreeGrafter"/>
</dbReference>
<protein>
    <submittedName>
        <fullName evidence="2">Thrombospondin type-1 domain-containing protein 4</fullName>
    </submittedName>
</protein>
<feature type="compositionally biased region" description="Basic and acidic residues" evidence="1">
    <location>
        <begin position="1"/>
        <end position="21"/>
    </location>
</feature>
<dbReference type="GO" id="GO:0031012">
    <property type="term" value="C:extracellular matrix"/>
    <property type="evidence" value="ECO:0007669"/>
    <property type="project" value="TreeGrafter"/>
</dbReference>
<dbReference type="GO" id="GO:0006508">
    <property type="term" value="P:proteolysis"/>
    <property type="evidence" value="ECO:0007669"/>
    <property type="project" value="TreeGrafter"/>
</dbReference>
<reference evidence="2" key="1">
    <citation type="submission" date="2021-07" db="EMBL/GenBank/DDBJ databases">
        <authorList>
            <person name="Catto M.A."/>
            <person name="Jacobson A."/>
            <person name="Kennedy G."/>
            <person name="Labadie P."/>
            <person name="Hunt B.G."/>
            <person name="Srinivasan R."/>
        </authorList>
    </citation>
    <scope>NUCLEOTIDE SEQUENCE</scope>
    <source>
        <strain evidence="2">PL_HMW_Pooled</strain>
        <tissue evidence="2">Head</tissue>
    </source>
</reference>
<sequence length="139" mass="15807">MAPLMDMKRSERAKNEADSPNKRKTKKQRAFSTQCVGRYKRVQVCNEQDCPTDNRDLRALQCEAYNKKNFSGHFYDWEPFLSAPDPCQLNCRARGFRFYATLNQTVVDGTPCRPQPQRPELGGEPGGGALWLCVTGICQ</sequence>
<evidence type="ECO:0000256" key="1">
    <source>
        <dbReference type="SAM" id="MobiDB-lite"/>
    </source>
</evidence>
<dbReference type="PANTHER" id="PTHR13723:SF316">
    <property type="entry name" value="LONELY HEART, ISOFORM A"/>
    <property type="match status" value="1"/>
</dbReference>
<dbReference type="AlphaFoldDB" id="A0AAE1GW05"/>
<evidence type="ECO:0000313" key="2">
    <source>
        <dbReference type="EMBL" id="KAK3910361.1"/>
    </source>
</evidence>
<dbReference type="InterPro" id="IPR050439">
    <property type="entry name" value="ADAMTS_ADAMTS-like"/>
</dbReference>
<proteinExistence type="predicted"/>
<gene>
    <name evidence="2" type="ORF">KUF71_020130</name>
</gene>
<evidence type="ECO:0000313" key="3">
    <source>
        <dbReference type="Proteomes" id="UP001219518"/>
    </source>
</evidence>
<name>A0AAE1GW05_9NEOP</name>
<dbReference type="GO" id="GO:0030198">
    <property type="term" value="P:extracellular matrix organization"/>
    <property type="evidence" value="ECO:0007669"/>
    <property type="project" value="TreeGrafter"/>
</dbReference>